<proteinExistence type="predicted"/>
<gene>
    <name evidence="1" type="ORF">GCM10022211_25430</name>
</gene>
<dbReference type="Proteomes" id="UP001501310">
    <property type="component" value="Unassembled WGS sequence"/>
</dbReference>
<evidence type="ECO:0000313" key="1">
    <source>
        <dbReference type="EMBL" id="GAA4010019.1"/>
    </source>
</evidence>
<dbReference type="EMBL" id="BAAAZD010000002">
    <property type="protein sequence ID" value="GAA4010019.1"/>
    <property type="molecule type" value="Genomic_DNA"/>
</dbReference>
<sequence length="215" mass="23982">MDIYSVMSRLAERRSLFCSEADFQHELAHELRLAKPDLQVRLEYPLGPDLRGAIDILLLGPDRFALELKYLCKGLTAQVGGEEITLRHQSAHDIRRYDVCKDIQRMERYSERTGYSAAVLVLTNDPAYWRVRRRSDTVDAAFDLAETRVLGGSLSWGAAAGAGTTRGRESSLQISGRYRLAWRDFSDVGGPAGCFRYLWLPVGPSSNPQAGSTAN</sequence>
<accession>A0ABP7SCY5</accession>
<keyword evidence="2" id="KW-1185">Reference proteome</keyword>
<reference evidence="2" key="1">
    <citation type="journal article" date="2019" name="Int. J. Syst. Evol. Microbiol.">
        <title>The Global Catalogue of Microorganisms (GCM) 10K type strain sequencing project: providing services to taxonomists for standard genome sequencing and annotation.</title>
        <authorList>
            <consortium name="The Broad Institute Genomics Platform"/>
            <consortium name="The Broad Institute Genome Sequencing Center for Infectious Disease"/>
            <person name="Wu L."/>
            <person name="Ma J."/>
        </authorList>
    </citation>
    <scope>NUCLEOTIDE SEQUENCE [LARGE SCALE GENOMIC DNA]</scope>
    <source>
        <strain evidence="2">JCM 16603</strain>
    </source>
</reference>
<name>A0ABP7SCY5_9SPHN</name>
<evidence type="ECO:0000313" key="2">
    <source>
        <dbReference type="Proteomes" id="UP001501310"/>
    </source>
</evidence>
<comment type="caution">
    <text evidence="1">The sequence shown here is derived from an EMBL/GenBank/DDBJ whole genome shotgun (WGS) entry which is preliminary data.</text>
</comment>
<organism evidence="1 2">
    <name type="scientific">Sphingomonas humi</name>
    <dbReference type="NCBI Taxonomy" id="335630"/>
    <lineage>
        <taxon>Bacteria</taxon>
        <taxon>Pseudomonadati</taxon>
        <taxon>Pseudomonadota</taxon>
        <taxon>Alphaproteobacteria</taxon>
        <taxon>Sphingomonadales</taxon>
        <taxon>Sphingomonadaceae</taxon>
        <taxon>Sphingomonas</taxon>
    </lineage>
</organism>
<protein>
    <submittedName>
        <fullName evidence="1">Uncharacterized protein</fullName>
    </submittedName>
</protein>